<feature type="domain" description="Flagellar Assembly Protein A N-terminal region" evidence="1">
    <location>
        <begin position="90"/>
        <end position="260"/>
    </location>
</feature>
<sequence>MPNSQRTELISANSSIKLATEDNLGVASALLSKSSSPVELSYELLQNLVEAEGYGSWKPVPGALEDIIRAFEAEEETSIVFATRVDATWEFTVSPDHMVVEIDAQPAMGGIALNAKLLETELLALNIEPKRINRRALKKLESISERTITIVAAGKPPKTGEATSFEPLISDIDETYEPKEDDTGRIDFLSGRTYTTIAAGTPLMKRTPPGKGKIGMDIYGQLIPSEIGEDIPFASDMPGTEVSAADPNILIASVSGHPILFEDGARVDQTLKFKEVGLNTGHITFDGSLEISGDVRTDIRINVTGDVFVKGVVERATIKAGHNIHIAGGALGDINLNTQEENYSECRLIAYGSISVRYANLAKIQAQKDISIREYAFNSQLRAGSHILLGQSGGKGNLVGGSAIAGHAINAKILGSKAYLHTRLRVGASREELQHVLNLKQLHAKRVEKAKKLKGILLELKEKIERDTADDEEHYRARKIHGTLIQIKEDLDDIEERISTIDFATFKDDAPNIAATLKCYPNCYITINGAVYKSEREHRAISFVKEQGRITAKK</sequence>
<dbReference type="OrthoDB" id="5807941at2"/>
<organism evidence="2 3">
    <name type="scientific">Reinekea marinisedimentorum</name>
    <dbReference type="NCBI Taxonomy" id="230495"/>
    <lineage>
        <taxon>Bacteria</taxon>
        <taxon>Pseudomonadati</taxon>
        <taxon>Pseudomonadota</taxon>
        <taxon>Gammaproteobacteria</taxon>
        <taxon>Oceanospirillales</taxon>
        <taxon>Saccharospirillaceae</taxon>
        <taxon>Reinekea</taxon>
    </lineage>
</organism>
<dbReference type="Proteomes" id="UP000295793">
    <property type="component" value="Unassembled WGS sequence"/>
</dbReference>
<accession>A0A4R3I2K9</accession>
<gene>
    <name evidence="2" type="ORF">BCF53_11460</name>
</gene>
<keyword evidence="3" id="KW-1185">Reference proteome</keyword>
<dbReference type="Pfam" id="PF03961">
    <property type="entry name" value="FapA"/>
    <property type="match status" value="1"/>
</dbReference>
<dbReference type="EMBL" id="SLZR01000014">
    <property type="protein sequence ID" value="TCS38895.1"/>
    <property type="molecule type" value="Genomic_DNA"/>
</dbReference>
<evidence type="ECO:0000259" key="1">
    <source>
        <dbReference type="Pfam" id="PF20250"/>
    </source>
</evidence>
<dbReference type="PANTHER" id="PTHR38032">
    <property type="entry name" value="POLYMERASE-RELATED"/>
    <property type="match status" value="1"/>
</dbReference>
<evidence type="ECO:0000313" key="2">
    <source>
        <dbReference type="EMBL" id="TCS38895.1"/>
    </source>
</evidence>
<dbReference type="InterPro" id="IPR046865">
    <property type="entry name" value="FapA_b_solenoid"/>
</dbReference>
<proteinExistence type="predicted"/>
<protein>
    <recommendedName>
        <fullName evidence="1">Flagellar Assembly Protein A N-terminal region domain-containing protein</fullName>
    </recommendedName>
</protein>
<dbReference type="Pfam" id="PF20250">
    <property type="entry name" value="FapA_N"/>
    <property type="match status" value="1"/>
</dbReference>
<dbReference type="InterPro" id="IPR046866">
    <property type="entry name" value="FapA_N"/>
</dbReference>
<reference evidence="2 3" key="1">
    <citation type="submission" date="2019-03" db="EMBL/GenBank/DDBJ databases">
        <title>Genomic Encyclopedia of Archaeal and Bacterial Type Strains, Phase II (KMG-II): from individual species to whole genera.</title>
        <authorList>
            <person name="Goeker M."/>
        </authorList>
    </citation>
    <scope>NUCLEOTIDE SEQUENCE [LARGE SCALE GENOMIC DNA]</scope>
    <source>
        <strain evidence="2 3">DSM 15388</strain>
    </source>
</reference>
<dbReference type="AlphaFoldDB" id="A0A4R3I2K9"/>
<name>A0A4R3I2K9_9GAMM</name>
<dbReference type="PANTHER" id="PTHR38032:SF1">
    <property type="entry name" value="RNA-BINDING PROTEIN KHPB N-TERMINAL DOMAIN-CONTAINING PROTEIN"/>
    <property type="match status" value="1"/>
</dbReference>
<dbReference type="RefSeq" id="WP_132702684.1">
    <property type="nucleotide sequence ID" value="NZ_SLZR01000014.1"/>
</dbReference>
<evidence type="ECO:0000313" key="3">
    <source>
        <dbReference type="Proteomes" id="UP000295793"/>
    </source>
</evidence>
<dbReference type="InterPro" id="IPR005646">
    <property type="entry name" value="FapA"/>
</dbReference>
<comment type="caution">
    <text evidence="2">The sequence shown here is derived from an EMBL/GenBank/DDBJ whole genome shotgun (WGS) entry which is preliminary data.</text>
</comment>